<keyword evidence="4 6" id="KW-1133">Transmembrane helix</keyword>
<evidence type="ECO:0000256" key="2">
    <source>
        <dbReference type="ARBA" id="ARBA00022475"/>
    </source>
</evidence>
<feature type="transmembrane region" description="Helical" evidence="6">
    <location>
        <begin position="30"/>
        <end position="49"/>
    </location>
</feature>
<comment type="subcellular location">
    <subcellularLocation>
        <location evidence="1">Cell membrane</location>
        <topology evidence="1">Multi-pass membrane protein</topology>
    </subcellularLocation>
</comment>
<feature type="transmembrane region" description="Helical" evidence="6">
    <location>
        <begin position="86"/>
        <end position="105"/>
    </location>
</feature>
<dbReference type="EMBL" id="BAAACW010000012">
    <property type="protein sequence ID" value="GAA0351784.1"/>
    <property type="molecule type" value="Genomic_DNA"/>
</dbReference>
<name>A0ABN0X083_9LACT</name>
<dbReference type="RefSeq" id="WP_343752895.1">
    <property type="nucleotide sequence ID" value="NZ_BAAACW010000012.1"/>
</dbReference>
<feature type="transmembrane region" description="Helical" evidence="6">
    <location>
        <begin position="7"/>
        <end position="24"/>
    </location>
</feature>
<keyword evidence="2" id="KW-1003">Cell membrane</keyword>
<feature type="transmembrane region" description="Helical" evidence="6">
    <location>
        <begin position="61"/>
        <end position="80"/>
    </location>
</feature>
<evidence type="ECO:0000256" key="3">
    <source>
        <dbReference type="ARBA" id="ARBA00022692"/>
    </source>
</evidence>
<comment type="caution">
    <text evidence="7">The sequence shown here is derived from an EMBL/GenBank/DDBJ whole genome shotgun (WGS) entry which is preliminary data.</text>
</comment>
<evidence type="ECO:0000256" key="6">
    <source>
        <dbReference type="SAM" id="Phobius"/>
    </source>
</evidence>
<evidence type="ECO:0000256" key="5">
    <source>
        <dbReference type="ARBA" id="ARBA00023136"/>
    </source>
</evidence>
<reference evidence="7 8" key="1">
    <citation type="journal article" date="2019" name="Int. J. Syst. Evol. Microbiol.">
        <title>The Global Catalogue of Microorganisms (GCM) 10K type strain sequencing project: providing services to taxonomists for standard genome sequencing and annotation.</title>
        <authorList>
            <consortium name="The Broad Institute Genomics Platform"/>
            <consortium name="The Broad Institute Genome Sequencing Center for Infectious Disease"/>
            <person name="Wu L."/>
            <person name="Ma J."/>
        </authorList>
    </citation>
    <scope>NUCLEOTIDE SEQUENCE [LARGE SCALE GENOMIC DNA]</scope>
    <source>
        <strain evidence="7 8">JCM 12662</strain>
    </source>
</reference>
<evidence type="ECO:0000256" key="1">
    <source>
        <dbReference type="ARBA" id="ARBA00004651"/>
    </source>
</evidence>
<protein>
    <submittedName>
        <fullName evidence="7">CidA/LrgA family protein</fullName>
    </submittedName>
</protein>
<organism evidence="7 8">
    <name type="scientific">Alkalibacterium iburiense</name>
    <dbReference type="NCBI Taxonomy" id="290589"/>
    <lineage>
        <taxon>Bacteria</taxon>
        <taxon>Bacillati</taxon>
        <taxon>Bacillota</taxon>
        <taxon>Bacilli</taxon>
        <taxon>Lactobacillales</taxon>
        <taxon>Carnobacteriaceae</taxon>
        <taxon>Alkalibacterium</taxon>
    </lineage>
</organism>
<dbReference type="PANTHER" id="PTHR33931">
    <property type="entry name" value="HOLIN-LIKE PROTEIN CIDA-RELATED"/>
    <property type="match status" value="1"/>
</dbReference>
<sequence length="129" mass="14577">MKIIKQLFWIFLFSFLGEMLSAIILPYIAIPGSVIGMVLLFLALQFRVIKVEQVEEAGTWLTDNMGIFFVPAGVALISNFDILADAWLQLLVIMVVTTILMMVFVGKVVQRIKKRTDVKAEKTVKKGER</sequence>
<accession>A0ABN0X083</accession>
<dbReference type="Proteomes" id="UP001501166">
    <property type="component" value="Unassembled WGS sequence"/>
</dbReference>
<evidence type="ECO:0000256" key="4">
    <source>
        <dbReference type="ARBA" id="ARBA00022989"/>
    </source>
</evidence>
<gene>
    <name evidence="7" type="ORF">GCM10008932_01030</name>
</gene>
<keyword evidence="8" id="KW-1185">Reference proteome</keyword>
<evidence type="ECO:0000313" key="8">
    <source>
        <dbReference type="Proteomes" id="UP001501166"/>
    </source>
</evidence>
<evidence type="ECO:0000313" key="7">
    <source>
        <dbReference type="EMBL" id="GAA0351784.1"/>
    </source>
</evidence>
<keyword evidence="3 6" id="KW-0812">Transmembrane</keyword>
<keyword evidence="5 6" id="KW-0472">Membrane</keyword>
<dbReference type="Pfam" id="PF03788">
    <property type="entry name" value="LrgA"/>
    <property type="match status" value="1"/>
</dbReference>
<dbReference type="PANTHER" id="PTHR33931:SF2">
    <property type="entry name" value="HOLIN-LIKE PROTEIN CIDA"/>
    <property type="match status" value="1"/>
</dbReference>
<dbReference type="InterPro" id="IPR005538">
    <property type="entry name" value="LrgA/CidA"/>
</dbReference>
<proteinExistence type="predicted"/>